<proteinExistence type="inferred from homology"/>
<reference evidence="6" key="1">
    <citation type="journal article" date="2020" name="ISME J.">
        <title>Gammaproteobacteria mediating utilization of methyl-, sulfur- and petroleum organic compounds in deep ocean hydrothermal plumes.</title>
        <authorList>
            <person name="Zhou Z."/>
            <person name="Liu Y."/>
            <person name="Pan J."/>
            <person name="Cron B.R."/>
            <person name="Toner B.M."/>
            <person name="Anantharaman K."/>
            <person name="Breier J.A."/>
            <person name="Dick G.J."/>
            <person name="Li M."/>
        </authorList>
    </citation>
    <scope>NUCLEOTIDE SEQUENCE</scope>
    <source>
        <strain evidence="6">SZUA-1501</strain>
    </source>
</reference>
<protein>
    <recommendedName>
        <fullName evidence="4 5">Large ribosomal subunit protein bL28</fullName>
    </recommendedName>
</protein>
<dbReference type="AlphaFoldDB" id="A0A9D0YPG9"/>
<dbReference type="InterPro" id="IPR034704">
    <property type="entry name" value="Ribosomal_bL28/bL31-like_sf"/>
</dbReference>
<dbReference type="GO" id="GO:0006412">
    <property type="term" value="P:translation"/>
    <property type="evidence" value="ECO:0007669"/>
    <property type="project" value="UniProtKB-UniRule"/>
</dbReference>
<dbReference type="Pfam" id="PF00830">
    <property type="entry name" value="Ribosomal_L28"/>
    <property type="match status" value="1"/>
</dbReference>
<accession>A0A9D0YPG9</accession>
<dbReference type="EMBL" id="DQVE01000027">
    <property type="protein sequence ID" value="HIP98236.1"/>
    <property type="molecule type" value="Genomic_DNA"/>
</dbReference>
<dbReference type="InterPro" id="IPR050096">
    <property type="entry name" value="Bacterial_rp_bL28"/>
</dbReference>
<dbReference type="PANTHER" id="PTHR39080:SF1">
    <property type="entry name" value="LARGE RIBOSOMAL SUBUNIT PROTEIN BL28A"/>
    <property type="match status" value="1"/>
</dbReference>
<dbReference type="GO" id="GO:0005840">
    <property type="term" value="C:ribosome"/>
    <property type="evidence" value="ECO:0007669"/>
    <property type="project" value="UniProtKB-KW"/>
</dbReference>
<dbReference type="HAMAP" id="MF_00373">
    <property type="entry name" value="Ribosomal_bL28"/>
    <property type="match status" value="1"/>
</dbReference>
<evidence type="ECO:0000256" key="3">
    <source>
        <dbReference type="ARBA" id="ARBA00023274"/>
    </source>
</evidence>
<dbReference type="InterPro" id="IPR001383">
    <property type="entry name" value="Ribosomal_bL28_bact-type"/>
</dbReference>
<evidence type="ECO:0000313" key="7">
    <source>
        <dbReference type="Proteomes" id="UP000606463"/>
    </source>
</evidence>
<evidence type="ECO:0000256" key="1">
    <source>
        <dbReference type="ARBA" id="ARBA00008760"/>
    </source>
</evidence>
<keyword evidence="3 5" id="KW-0687">Ribonucleoprotein</keyword>
<dbReference type="Gene3D" id="2.30.170.40">
    <property type="entry name" value="Ribosomal protein L28/L24"/>
    <property type="match status" value="1"/>
</dbReference>
<dbReference type="NCBIfam" id="TIGR00009">
    <property type="entry name" value="L28"/>
    <property type="match status" value="1"/>
</dbReference>
<evidence type="ECO:0000256" key="2">
    <source>
        <dbReference type="ARBA" id="ARBA00022980"/>
    </source>
</evidence>
<dbReference type="GO" id="GO:0003735">
    <property type="term" value="F:structural constituent of ribosome"/>
    <property type="evidence" value="ECO:0007669"/>
    <property type="project" value="InterPro"/>
</dbReference>
<dbReference type="Proteomes" id="UP000606463">
    <property type="component" value="Unassembled WGS sequence"/>
</dbReference>
<evidence type="ECO:0000256" key="5">
    <source>
        <dbReference type="HAMAP-Rule" id="MF_00373"/>
    </source>
</evidence>
<gene>
    <name evidence="5 6" type="primary">rpmB</name>
    <name evidence="6" type="ORF">EYH37_02560</name>
</gene>
<keyword evidence="2 5" id="KW-0689">Ribosomal protein</keyword>
<comment type="similarity">
    <text evidence="1 5">Belongs to the bacterial ribosomal protein bL28 family.</text>
</comment>
<dbReference type="GO" id="GO:1990904">
    <property type="term" value="C:ribonucleoprotein complex"/>
    <property type="evidence" value="ECO:0007669"/>
    <property type="project" value="UniProtKB-KW"/>
</dbReference>
<comment type="caution">
    <text evidence="6">The sequence shown here is derived from an EMBL/GenBank/DDBJ whole genome shotgun (WGS) entry which is preliminary data.</text>
</comment>
<name>A0A9D0YPG9_AQUAO</name>
<evidence type="ECO:0000313" key="6">
    <source>
        <dbReference type="EMBL" id="HIP98236.1"/>
    </source>
</evidence>
<evidence type="ECO:0000256" key="4">
    <source>
        <dbReference type="ARBA" id="ARBA00035174"/>
    </source>
</evidence>
<dbReference type="PANTHER" id="PTHR39080">
    <property type="entry name" value="50S RIBOSOMAL PROTEIN L28"/>
    <property type="match status" value="1"/>
</dbReference>
<sequence>MAKCYVCGKHTVFGRSVTFSGERNPRKFKPNLQKVKIELPDGSHKRVYVCAKCLKAGKVKRVVKVPKGEV</sequence>
<dbReference type="InterPro" id="IPR026569">
    <property type="entry name" value="Ribosomal_bL28"/>
</dbReference>
<dbReference type="InterPro" id="IPR037147">
    <property type="entry name" value="Ribosomal_bL28_sf"/>
</dbReference>
<organism evidence="6 7">
    <name type="scientific">Aquifex aeolicus</name>
    <dbReference type="NCBI Taxonomy" id="63363"/>
    <lineage>
        <taxon>Bacteria</taxon>
        <taxon>Pseudomonadati</taxon>
        <taxon>Aquificota</taxon>
        <taxon>Aquificia</taxon>
        <taxon>Aquificales</taxon>
        <taxon>Aquificaceae</taxon>
        <taxon>Aquifex</taxon>
    </lineage>
</organism>
<dbReference type="SUPFAM" id="SSF143800">
    <property type="entry name" value="L28p-like"/>
    <property type="match status" value="1"/>
</dbReference>